<accession>K9HHV4</accession>
<evidence type="ECO:0000256" key="2">
    <source>
        <dbReference type="ARBA" id="ARBA00007637"/>
    </source>
</evidence>
<evidence type="ECO:0000256" key="1">
    <source>
        <dbReference type="ARBA" id="ARBA00005125"/>
    </source>
</evidence>
<gene>
    <name evidence="4" type="ORF">C882_1182</name>
</gene>
<dbReference type="SUPFAM" id="SSF51445">
    <property type="entry name" value="(Trans)glycosidases"/>
    <property type="match status" value="1"/>
</dbReference>
<dbReference type="AlphaFoldDB" id="K9HHV4"/>
<dbReference type="Pfam" id="PF01370">
    <property type="entry name" value="Epimerase"/>
    <property type="match status" value="1"/>
</dbReference>
<reference evidence="4 5" key="1">
    <citation type="journal article" date="2013" name="Genome Announc.">
        <title>Draft Genome Sequence of an Alphaproteobacterium, Caenispirillum salinarum AK4(T), Isolated from a Solar Saltern.</title>
        <authorList>
            <person name="Khatri I."/>
            <person name="Singh A."/>
            <person name="Korpole S."/>
            <person name="Pinnaka A.K."/>
            <person name="Subramanian S."/>
        </authorList>
    </citation>
    <scope>NUCLEOTIDE SEQUENCE [LARGE SCALE GENOMIC DNA]</scope>
    <source>
        <strain evidence="4 5">AK4</strain>
    </source>
</reference>
<dbReference type="InterPro" id="IPR017853">
    <property type="entry name" value="GH"/>
</dbReference>
<evidence type="ECO:0000259" key="3">
    <source>
        <dbReference type="Pfam" id="PF01370"/>
    </source>
</evidence>
<protein>
    <submittedName>
        <fullName evidence="4">Nucleoside-diphosphate-sugar epimerase</fullName>
    </submittedName>
</protein>
<keyword evidence="5" id="KW-1185">Reference proteome</keyword>
<comment type="caution">
    <text evidence="4">The sequence shown here is derived from an EMBL/GenBank/DDBJ whole genome shotgun (WGS) entry which is preliminary data.</text>
</comment>
<comment type="pathway">
    <text evidence="1">Bacterial outer membrane biogenesis; LPS O-antigen biosynthesis.</text>
</comment>
<dbReference type="Gene3D" id="3.20.20.80">
    <property type="entry name" value="Glycosidases"/>
    <property type="match status" value="1"/>
</dbReference>
<evidence type="ECO:0000313" key="5">
    <source>
        <dbReference type="Proteomes" id="UP000009881"/>
    </source>
</evidence>
<proteinExistence type="inferred from homology"/>
<evidence type="ECO:0000313" key="4">
    <source>
        <dbReference type="EMBL" id="EKV28181.1"/>
    </source>
</evidence>
<dbReference type="STRING" id="1238182.C882_1182"/>
<name>K9HHV4_9PROT</name>
<comment type="similarity">
    <text evidence="2">Belongs to the NAD(P)-dependent epimerase/dehydratase family.</text>
</comment>
<dbReference type="PANTHER" id="PTHR43000">
    <property type="entry name" value="DTDP-D-GLUCOSE 4,6-DEHYDRATASE-RELATED"/>
    <property type="match status" value="1"/>
</dbReference>
<dbReference type="SUPFAM" id="SSF51735">
    <property type="entry name" value="NAD(P)-binding Rossmann-fold domains"/>
    <property type="match status" value="1"/>
</dbReference>
<dbReference type="Gene3D" id="3.40.50.720">
    <property type="entry name" value="NAD(P)-binding Rossmann-like Domain"/>
    <property type="match status" value="1"/>
</dbReference>
<sequence length="687" mass="77006">MNAEPRKPQTPASAPAVGVVEWLRPGDYELVETLLADLKRMGITHLRTGVSWAEYHTPGGRDWYAWLLPRLAKDVEVLPCVTYTPPSIGEVEKTSSPPADLKAYADFLDVLVTDHGDCFEWVELWNEPNNLNDWDWRIDPSWRKFANMIIMASYWMHQRGKKTVLGGMCPTDPNWVQLMREYGALDNIDAISLHGFPGTWTHDGQTWARQVDEVRAVLADLDRPMEFWITEAGYSTWRHDEPTQTEVFLDLLKAPVERAYWYAWSDLHKDIPSQEGFHVDERHYHFGLRTPEGRPKLLFRLLERGGIDAVARVDEHLCHSPDAAAPAVTGKAEKPVLITGGAGFLGSNIAHRLAAKGRQVRIFDNLSRGGVEDNLAWLIDSHPGRIEPVPGDIRDRWTVRDVVKEADSVFHLAAQVAVTTSVNDPREDFDINLGGVMNVLEAAREMAAPPKLVFASTNKVYGSLSDIPLALQGDRHAPVDDDARAHGVSERQPLELYSPYGCSKGGADQYVIDHARIYGLPAAVFRMSCLYGPRQFGTEDQGWVAHFMIQALKGEPITLFGDGKQVRDVLFVDDIVDAYLLAERQMEKVKGRAFNMGGGPRNAVSLIEAIRAIERLTGRSVDVSFGDWRPGDQPWYVSDTRAFESLTGWRPRVSVDDGFARLRDWLVTHGFGAVAEEPTETEERVAV</sequence>
<dbReference type="InterPro" id="IPR001509">
    <property type="entry name" value="Epimerase_deHydtase"/>
</dbReference>
<feature type="domain" description="NAD-dependent epimerase/dehydratase" evidence="3">
    <location>
        <begin position="336"/>
        <end position="597"/>
    </location>
</feature>
<dbReference type="EMBL" id="ANHY01000017">
    <property type="protein sequence ID" value="EKV28181.1"/>
    <property type="molecule type" value="Genomic_DNA"/>
</dbReference>
<dbReference type="Proteomes" id="UP000009881">
    <property type="component" value="Unassembled WGS sequence"/>
</dbReference>
<dbReference type="InterPro" id="IPR036291">
    <property type="entry name" value="NAD(P)-bd_dom_sf"/>
</dbReference>
<dbReference type="PATRIC" id="fig|1238182.3.peg.3396"/>
<dbReference type="RefSeq" id="WP_009541838.1">
    <property type="nucleotide sequence ID" value="NZ_ANHY01000017.1"/>
</dbReference>
<organism evidence="4 5">
    <name type="scientific">Caenispirillum salinarum AK4</name>
    <dbReference type="NCBI Taxonomy" id="1238182"/>
    <lineage>
        <taxon>Bacteria</taxon>
        <taxon>Pseudomonadati</taxon>
        <taxon>Pseudomonadota</taxon>
        <taxon>Alphaproteobacteria</taxon>
        <taxon>Rhodospirillales</taxon>
        <taxon>Novispirillaceae</taxon>
        <taxon>Caenispirillum</taxon>
    </lineage>
</organism>
<dbReference type="eggNOG" id="COG0451">
    <property type="taxonomic scope" value="Bacteria"/>
</dbReference>
<dbReference type="OrthoDB" id="9801785at2"/>